<proteinExistence type="predicted"/>
<evidence type="ECO:0000313" key="1">
    <source>
        <dbReference type="EMBL" id="RDH40247.1"/>
    </source>
</evidence>
<name>A0A370CIR8_9COXI</name>
<dbReference type="AlphaFoldDB" id="A0A370CIR8"/>
<gene>
    <name evidence="1" type="ORF">CFE62_004760</name>
</gene>
<reference evidence="1 2" key="1">
    <citation type="journal article" date="2017" name="Int. J. Syst. Evol. Microbiol.">
        <title>Aquarickettsiella crustaci n. gen. n. sp. (Gammaproteobacteria: Legionellales: Coxiellaceae); a bacterial pathogen of the freshwater crustacean: Gammarus fossarum (Malacostraca: Amphipoda).</title>
        <authorList>
            <person name="Bojko J."/>
            <person name="Dunn A.M."/>
            <person name="Stebbing P.D."/>
            <person name="Van Aerle R."/>
            <person name="Bacela-Spychalska K."/>
            <person name="Bean T.P."/>
            <person name="Stentiford G.D."/>
        </authorList>
    </citation>
    <scope>NUCLEOTIDE SEQUENCE [LARGE SCALE GENOMIC DNA]</scope>
    <source>
        <strain evidence="1">RA15029</strain>
    </source>
</reference>
<accession>A0A370CIR8</accession>
<protein>
    <submittedName>
        <fullName evidence="1">Uncharacterized protein</fullName>
    </submittedName>
</protein>
<dbReference type="Proteomes" id="UP000226429">
    <property type="component" value="Unassembled WGS sequence"/>
</dbReference>
<comment type="caution">
    <text evidence="1">The sequence shown here is derived from an EMBL/GenBank/DDBJ whole genome shotgun (WGS) entry which is preliminary data.</text>
</comment>
<sequence>MPTHLTEIKEMIEQQEKSSVNQKGETTAEIEYLAVDHAPKKEEDSMKVNKKDERVFVYFESKKEGLLTVKKCSVKEYEKHANSKVIKLAFFVKNSESEDFLNKCKEKLKELSVDLKGNTAIVNGLKNCFQNSSAYSFEVFQDYRSTKHAFDENTGLSISTVLTDLKSIIDKADSYSARSESLAGISKNLSKLKVQYKKSTSTDDFSALLAALNSSKPMLDSEIARLNTGDELDRFKVKINQLKKKLEEICPKSGLFSGEIHDEGTKVTNDIKTLTSFMKAKIQENSTTQATDILTIVNLDKLEREYGKLVNRVNVLEETINNSIRKQAEEAIKSVVCKENSLIRRVEMLEFYFKEIGTACLAIENYKSSSGIKNEILGKIIADTRQLESEIKGGASREGIQEKVSEIRSYISSSIDKLNKNNGISFLLQYATSGKLAGELASKLDSFLLKFQVSSEQTVDFEASSTQQIQPKP</sequence>
<keyword evidence="2" id="KW-1185">Reference proteome</keyword>
<evidence type="ECO:0000313" key="2">
    <source>
        <dbReference type="Proteomes" id="UP000226429"/>
    </source>
</evidence>
<organism evidence="1 2">
    <name type="scientific">Candidatus Aquirickettsiella gammari</name>
    <dbReference type="NCBI Taxonomy" id="2016198"/>
    <lineage>
        <taxon>Bacteria</taxon>
        <taxon>Pseudomonadati</taxon>
        <taxon>Pseudomonadota</taxon>
        <taxon>Gammaproteobacteria</taxon>
        <taxon>Legionellales</taxon>
        <taxon>Coxiellaceae</taxon>
        <taxon>Candidatus Aquirickettsiella</taxon>
    </lineage>
</organism>
<reference evidence="1 2" key="2">
    <citation type="journal article" date="2018" name="J. Invertebr. Pathol.">
        <title>'Candidatus Aquirickettsiella gammari' (Gammaproteobacteria: Legionellales: Coxiellaceae): A bacterial pathogen of the freshwater crustacean Gammarus fossarum (Malacostraca: Amphipoda).</title>
        <authorList>
            <person name="Bojko J."/>
            <person name="Dunn A.M."/>
            <person name="Stebbing P.D."/>
            <person name="van Aerle R."/>
            <person name="Bacela-Spychalska K."/>
            <person name="Bean T.P."/>
            <person name="Urrutia A."/>
            <person name="Stentiford G.D."/>
        </authorList>
    </citation>
    <scope>NUCLEOTIDE SEQUENCE [LARGE SCALE GENOMIC DNA]</scope>
    <source>
        <strain evidence="1">RA15029</strain>
    </source>
</reference>
<dbReference type="EMBL" id="NMOS02000012">
    <property type="protein sequence ID" value="RDH40247.1"/>
    <property type="molecule type" value="Genomic_DNA"/>
</dbReference>